<evidence type="ECO:0008006" key="3">
    <source>
        <dbReference type="Google" id="ProtNLM"/>
    </source>
</evidence>
<dbReference type="InterPro" id="IPR004260">
    <property type="entry name" value="Pyr-dimer_DNA_glycosylase"/>
</dbReference>
<sequence length="157" mass="17359">MRLWSLHPRYLDRPGLTAAWREALLAQTVLAGRTRGYTRHPQLTRFRETDDPLGAVGAYLCGVHDEATARGYSFDVTRVDTPDPTGRWAGALEVTQGQLDHEWAHLMGKLRVRSPELAEEHARDVAAGSDRVAVHPVFSVVEGPVADWEVVGEAGPR</sequence>
<name>A0A542YTY0_9MICO</name>
<proteinExistence type="predicted"/>
<dbReference type="Proteomes" id="UP000319516">
    <property type="component" value="Unassembled WGS sequence"/>
</dbReference>
<comment type="caution">
    <text evidence="1">The sequence shown here is derived from an EMBL/GenBank/DDBJ whole genome shotgun (WGS) entry which is preliminary data.</text>
</comment>
<dbReference type="AlphaFoldDB" id="A0A542YTY0"/>
<dbReference type="EMBL" id="VFOP01000001">
    <property type="protein sequence ID" value="TQL51536.1"/>
    <property type="molecule type" value="Genomic_DNA"/>
</dbReference>
<dbReference type="Pfam" id="PF03013">
    <property type="entry name" value="Pyr_excise"/>
    <property type="match status" value="1"/>
</dbReference>
<accession>A0A542YTY0</accession>
<gene>
    <name evidence="1" type="ORF">FB467_2683</name>
</gene>
<organism evidence="1 2">
    <name type="scientific">Ornithinicoccus hortensis</name>
    <dbReference type="NCBI Taxonomy" id="82346"/>
    <lineage>
        <taxon>Bacteria</taxon>
        <taxon>Bacillati</taxon>
        <taxon>Actinomycetota</taxon>
        <taxon>Actinomycetes</taxon>
        <taxon>Micrococcales</taxon>
        <taxon>Intrasporangiaceae</taxon>
        <taxon>Ornithinicoccus</taxon>
    </lineage>
</organism>
<evidence type="ECO:0000313" key="1">
    <source>
        <dbReference type="EMBL" id="TQL51536.1"/>
    </source>
</evidence>
<evidence type="ECO:0000313" key="2">
    <source>
        <dbReference type="Proteomes" id="UP000319516"/>
    </source>
</evidence>
<dbReference type="OrthoDB" id="3253436at2"/>
<protein>
    <recommendedName>
        <fullName evidence="3">Pyrimidine dimer DNA glycosylase /DNA-(Apurinic or apyrimidinic site) lyase</fullName>
    </recommendedName>
</protein>
<dbReference type="RefSeq" id="WP_141785527.1">
    <property type="nucleotide sequence ID" value="NZ_BAAAIK010000011.1"/>
</dbReference>
<reference evidence="1 2" key="1">
    <citation type="submission" date="2019-06" db="EMBL/GenBank/DDBJ databases">
        <title>Sequencing the genomes of 1000 actinobacteria strains.</title>
        <authorList>
            <person name="Klenk H.-P."/>
        </authorList>
    </citation>
    <scope>NUCLEOTIDE SEQUENCE [LARGE SCALE GENOMIC DNA]</scope>
    <source>
        <strain evidence="1 2">DSM 12335</strain>
    </source>
</reference>
<keyword evidence="2" id="KW-1185">Reference proteome</keyword>